<keyword evidence="10" id="KW-0732">Signal</keyword>
<evidence type="ECO:0000256" key="7">
    <source>
        <dbReference type="ARBA" id="ARBA00023004"/>
    </source>
</evidence>
<evidence type="ECO:0000256" key="1">
    <source>
        <dbReference type="ARBA" id="ARBA00004418"/>
    </source>
</evidence>
<keyword evidence="3 8" id="KW-0349">Heme</keyword>
<keyword evidence="7 9" id="KW-0408">Iron</keyword>
<feature type="signal peptide" evidence="10">
    <location>
        <begin position="1"/>
        <end position="23"/>
    </location>
</feature>
<dbReference type="PANTHER" id="PTHR33751">
    <property type="entry name" value="CBB3-TYPE CYTOCHROME C OXIDASE SUBUNIT FIXP"/>
    <property type="match status" value="1"/>
</dbReference>
<evidence type="ECO:0000256" key="4">
    <source>
        <dbReference type="ARBA" id="ARBA00022723"/>
    </source>
</evidence>
<feature type="binding site" description="axial binding residue" evidence="9">
    <location>
        <position position="49"/>
    </location>
    <ligand>
        <name>heme c</name>
        <dbReference type="ChEBI" id="CHEBI:61717"/>
        <label>1</label>
    </ligand>
    <ligandPart>
        <name>Fe</name>
        <dbReference type="ChEBI" id="CHEBI:18248"/>
    </ligandPart>
</feature>
<protein>
    <submittedName>
        <fullName evidence="12">Cytochrome c4</fullName>
    </submittedName>
</protein>
<keyword evidence="4 9" id="KW-0479">Metal-binding</keyword>
<dbReference type="PROSITE" id="PS51007">
    <property type="entry name" value="CYTC"/>
    <property type="match status" value="2"/>
</dbReference>
<sequence>MNRLLNLFAVASVAATLSGAAFAAGATKAAKPDLAAGEAKASQVCVACHAIDGSRGAPSFPILQGQHPEYLVKQLHEFKSGKRKNAVMLGFASALSDDDMRNVAAFYASKKAKEGFAQNKDTVALGEKIYRGGIAAKSVPACAGCHSPNGAGIPAQYPRLGGQHADYTKAQLTAFRQGERTNSAQMSTIAANLSDKEIAALSDYIAGLH</sequence>
<dbReference type="Pfam" id="PF00034">
    <property type="entry name" value="Cytochrom_C"/>
    <property type="match status" value="1"/>
</dbReference>
<accession>A0A4Q9GZM4</accession>
<evidence type="ECO:0000256" key="10">
    <source>
        <dbReference type="SAM" id="SignalP"/>
    </source>
</evidence>
<feature type="domain" description="Cytochrome c" evidence="11">
    <location>
        <begin position="121"/>
        <end position="209"/>
    </location>
</feature>
<dbReference type="EMBL" id="SIXI01000003">
    <property type="protein sequence ID" value="TBO31494.1"/>
    <property type="molecule type" value="Genomic_DNA"/>
</dbReference>
<comment type="PTM">
    <text evidence="8">Binds 2 heme c groups covalently per subunit.</text>
</comment>
<dbReference type="GO" id="GO:0005506">
    <property type="term" value="F:iron ion binding"/>
    <property type="evidence" value="ECO:0007669"/>
    <property type="project" value="InterPro"/>
</dbReference>
<feature type="binding site" description="axial binding residue" evidence="9">
    <location>
        <position position="88"/>
    </location>
    <ligand>
        <name>heme c</name>
        <dbReference type="ChEBI" id="CHEBI:61717"/>
        <label>1</label>
    </ligand>
    <ligandPart>
        <name>Fe</name>
        <dbReference type="ChEBI" id="CHEBI:18248"/>
    </ligandPart>
</feature>
<comment type="subcellular location">
    <subcellularLocation>
        <location evidence="1">Periplasm</location>
    </subcellularLocation>
</comment>
<evidence type="ECO:0000256" key="2">
    <source>
        <dbReference type="ARBA" id="ARBA00022448"/>
    </source>
</evidence>
<reference evidence="12 13" key="1">
    <citation type="submission" date="2019-02" db="EMBL/GenBank/DDBJ databases">
        <title>Aquabacterium sp. strain KMB7.</title>
        <authorList>
            <person name="Chen W.-M."/>
        </authorList>
    </citation>
    <scope>NUCLEOTIDE SEQUENCE [LARGE SCALE GENOMIC DNA]</scope>
    <source>
        <strain evidence="12 13">KMB7</strain>
    </source>
</reference>
<keyword evidence="13" id="KW-1185">Reference proteome</keyword>
<keyword evidence="5" id="KW-0574">Periplasm</keyword>
<dbReference type="InterPro" id="IPR024167">
    <property type="entry name" value="Cytochrome_c4-like"/>
</dbReference>
<evidence type="ECO:0000256" key="6">
    <source>
        <dbReference type="ARBA" id="ARBA00022982"/>
    </source>
</evidence>
<name>A0A4Q9GZM4_9BURK</name>
<dbReference type="Pfam" id="PF13442">
    <property type="entry name" value="Cytochrome_CBB3"/>
    <property type="match status" value="1"/>
</dbReference>
<feature type="binding site" description="axial binding residue" evidence="9">
    <location>
        <position position="186"/>
    </location>
    <ligand>
        <name>heme c</name>
        <dbReference type="ChEBI" id="CHEBI:61717"/>
        <label>2</label>
    </ligand>
    <ligandPart>
        <name>Fe</name>
        <dbReference type="ChEBI" id="CHEBI:18248"/>
    </ligandPart>
</feature>
<dbReference type="GO" id="GO:0020037">
    <property type="term" value="F:heme binding"/>
    <property type="evidence" value="ECO:0007669"/>
    <property type="project" value="InterPro"/>
</dbReference>
<dbReference type="OrthoDB" id="9773456at2"/>
<evidence type="ECO:0000256" key="5">
    <source>
        <dbReference type="ARBA" id="ARBA00022764"/>
    </source>
</evidence>
<evidence type="ECO:0000313" key="13">
    <source>
        <dbReference type="Proteomes" id="UP000292120"/>
    </source>
</evidence>
<feature type="binding site" description="covalent" evidence="8">
    <location>
        <position position="142"/>
    </location>
    <ligand>
        <name>heme c</name>
        <dbReference type="ChEBI" id="CHEBI:61717"/>
        <label>2</label>
    </ligand>
</feature>
<evidence type="ECO:0000313" key="12">
    <source>
        <dbReference type="EMBL" id="TBO31494.1"/>
    </source>
</evidence>
<comment type="caution">
    <text evidence="12">The sequence shown here is derived from an EMBL/GenBank/DDBJ whole genome shotgun (WGS) entry which is preliminary data.</text>
</comment>
<evidence type="ECO:0000256" key="3">
    <source>
        <dbReference type="ARBA" id="ARBA00022617"/>
    </source>
</evidence>
<dbReference type="PIRSF" id="PIRSF000005">
    <property type="entry name" value="Cytochrome_c4"/>
    <property type="match status" value="1"/>
</dbReference>
<dbReference type="InterPro" id="IPR036909">
    <property type="entry name" value="Cyt_c-like_dom_sf"/>
</dbReference>
<evidence type="ECO:0000259" key="11">
    <source>
        <dbReference type="PROSITE" id="PS51007"/>
    </source>
</evidence>
<feature type="binding site" description="axial binding residue" evidence="9">
    <location>
        <position position="146"/>
    </location>
    <ligand>
        <name>heme c</name>
        <dbReference type="ChEBI" id="CHEBI:61717"/>
        <label>2</label>
    </ligand>
    <ligandPart>
        <name>Fe</name>
        <dbReference type="ChEBI" id="CHEBI:18248"/>
    </ligandPart>
</feature>
<dbReference type="GO" id="GO:0009055">
    <property type="term" value="F:electron transfer activity"/>
    <property type="evidence" value="ECO:0007669"/>
    <property type="project" value="InterPro"/>
</dbReference>
<proteinExistence type="predicted"/>
<dbReference type="Gene3D" id="1.10.760.10">
    <property type="entry name" value="Cytochrome c-like domain"/>
    <property type="match status" value="2"/>
</dbReference>
<dbReference type="PANTHER" id="PTHR33751:SF9">
    <property type="entry name" value="CYTOCHROME C4"/>
    <property type="match status" value="1"/>
</dbReference>
<feature type="domain" description="Cytochrome c" evidence="11">
    <location>
        <begin position="32"/>
        <end position="111"/>
    </location>
</feature>
<evidence type="ECO:0000256" key="9">
    <source>
        <dbReference type="PIRSR" id="PIRSR000005-2"/>
    </source>
</evidence>
<dbReference type="GO" id="GO:0042597">
    <property type="term" value="C:periplasmic space"/>
    <property type="evidence" value="ECO:0007669"/>
    <property type="project" value="UniProtKB-SubCell"/>
</dbReference>
<dbReference type="SUPFAM" id="SSF46626">
    <property type="entry name" value="Cytochrome c"/>
    <property type="match status" value="2"/>
</dbReference>
<keyword evidence="6" id="KW-0249">Electron transport</keyword>
<gene>
    <name evidence="12" type="ORF">EYS42_09720</name>
</gene>
<feature type="binding site" description="covalent" evidence="8">
    <location>
        <position position="45"/>
    </location>
    <ligand>
        <name>heme c</name>
        <dbReference type="ChEBI" id="CHEBI:61717"/>
        <label>1</label>
    </ligand>
</feature>
<dbReference type="Proteomes" id="UP000292120">
    <property type="component" value="Unassembled WGS sequence"/>
</dbReference>
<feature type="binding site" description="covalent" evidence="8">
    <location>
        <position position="48"/>
    </location>
    <ligand>
        <name>heme c</name>
        <dbReference type="ChEBI" id="CHEBI:61717"/>
        <label>1</label>
    </ligand>
</feature>
<feature type="binding site" description="covalent" evidence="8">
    <location>
        <position position="145"/>
    </location>
    <ligand>
        <name>heme c</name>
        <dbReference type="ChEBI" id="CHEBI:61717"/>
        <label>2</label>
    </ligand>
</feature>
<organism evidence="12 13">
    <name type="scientific">Aquabacterium lacunae</name>
    <dbReference type="NCBI Taxonomy" id="2528630"/>
    <lineage>
        <taxon>Bacteria</taxon>
        <taxon>Pseudomonadati</taxon>
        <taxon>Pseudomonadota</taxon>
        <taxon>Betaproteobacteria</taxon>
        <taxon>Burkholderiales</taxon>
        <taxon>Aquabacterium</taxon>
    </lineage>
</organism>
<feature type="chain" id="PRO_5020577034" evidence="10">
    <location>
        <begin position="24"/>
        <end position="209"/>
    </location>
</feature>
<evidence type="ECO:0000256" key="8">
    <source>
        <dbReference type="PIRSR" id="PIRSR000005-1"/>
    </source>
</evidence>
<keyword evidence="2" id="KW-0813">Transport</keyword>
<dbReference type="InterPro" id="IPR009056">
    <property type="entry name" value="Cyt_c-like_dom"/>
</dbReference>
<dbReference type="InterPro" id="IPR050597">
    <property type="entry name" value="Cytochrome_c_Oxidase_Subunit"/>
</dbReference>
<dbReference type="AlphaFoldDB" id="A0A4Q9GZM4"/>
<dbReference type="RefSeq" id="WP_130967948.1">
    <property type="nucleotide sequence ID" value="NZ_SIXI01000003.1"/>
</dbReference>